<evidence type="ECO:0000313" key="2">
    <source>
        <dbReference type="Proteomes" id="UP001320159"/>
    </source>
</evidence>
<reference evidence="1 2" key="1">
    <citation type="submission" date="2017-11" db="EMBL/GenBank/DDBJ databases">
        <title>Isolation and Characterization of Family Methanocellaceae Species from Potential Methane Hydrate Area Offshore Southwestern Taiwan.</title>
        <authorList>
            <person name="Zhang W.-L."/>
            <person name="Chen W.-C."/>
            <person name="Lai M.-C."/>
            <person name="Chen S.-C."/>
        </authorList>
    </citation>
    <scope>NUCLEOTIDE SEQUENCE [LARGE SCALE GENOMIC DNA]</scope>
    <source>
        <strain evidence="1 2">CWC-04</strain>
    </source>
</reference>
<dbReference type="EMBL" id="PGCK01000005">
    <property type="protein sequence ID" value="MCD1294944.1"/>
    <property type="molecule type" value="Genomic_DNA"/>
</dbReference>
<gene>
    <name evidence="1" type="ORF">CUJ83_08030</name>
</gene>
<proteinExistence type="predicted"/>
<dbReference type="RefSeq" id="WP_230741778.1">
    <property type="nucleotide sequence ID" value="NZ_PGCK01000005.1"/>
</dbReference>
<dbReference type="AlphaFoldDB" id="A0AAP2W777"/>
<name>A0AAP2W777_9EURY</name>
<sequence>MEVKKPFAVTNQHICILKLIIEKYYPQTIDKLYVPGAWRSVGGEELWKVMVRCISAVGRSAPSYELIGSGDIKRLSIKELKIRGSKHGKEELIQYVHHILADHKVRYCSPHKDTSIKAAAIVKNLYNPLIVKDDNFVLFHNMERQSQGKDPRYFLIDNVYFFGIKLSSQYLMETGYSQDYMSFDWRLKRIFSSVFDVDFSKILRTQQGYVEAESVFREEVCPGLGIKTSDFDSVMFWNYYEIMGELEKLKTSNIC</sequence>
<accession>A0AAP2W777</accession>
<keyword evidence="2" id="KW-1185">Reference proteome</keyword>
<comment type="caution">
    <text evidence="1">The sequence shown here is derived from an EMBL/GenBank/DDBJ whole genome shotgun (WGS) entry which is preliminary data.</text>
</comment>
<evidence type="ECO:0000313" key="1">
    <source>
        <dbReference type="EMBL" id="MCD1294944.1"/>
    </source>
</evidence>
<organism evidence="1 2">
    <name type="scientific">Methanooceanicella nereidis</name>
    <dbReference type="NCBI Taxonomy" id="2052831"/>
    <lineage>
        <taxon>Archaea</taxon>
        <taxon>Methanobacteriati</taxon>
        <taxon>Methanobacteriota</taxon>
        <taxon>Stenosarchaea group</taxon>
        <taxon>Methanomicrobia</taxon>
        <taxon>Methanocellales</taxon>
        <taxon>Methanocellaceae</taxon>
        <taxon>Methanooceanicella</taxon>
    </lineage>
</organism>
<dbReference type="Proteomes" id="UP001320159">
    <property type="component" value="Unassembled WGS sequence"/>
</dbReference>
<protein>
    <submittedName>
        <fullName evidence="1">Uncharacterized protein</fullName>
    </submittedName>
</protein>